<feature type="compositionally biased region" description="Polar residues" evidence="1">
    <location>
        <begin position="192"/>
        <end position="203"/>
    </location>
</feature>
<feature type="region of interest" description="Disordered" evidence="1">
    <location>
        <begin position="254"/>
        <end position="338"/>
    </location>
</feature>
<sequence>MALCDYNCLLHQHYTIFNNIDSIRTLQDVRSHLKRQNGRKGANEFRSTLESFPKGFETRDGTVGTQLLQLDDEDHQKGLVRMAHAYLCISGHGRAHWPEGSNDNTLEYPRDEKKIYYYVLCYFIRKNITDSGSKLRSKRPRDEERAFMPIPPRRRRRLISVIESPISSPTPPLTQSPTPLIYDSDESEAPYPSSQDSLSTGISGQEEPRQEAYQIVPRANESPDELAQDHDEERPMVQPNLQQRHVNRIGDEHGNLSRISLGQQPTPRGPRTNLHERNVSTGTQTTFGADQQRRQRDADAPPPSSLDTNNSSQQSHNPASDKANEAEEPASQNSVEDIPRPFAAPLALPRMAIPEPDFKIDLVVSYDVIPGYNVLFEPSDDIFAYSLKGFLNKVNWKNEPEVLLIFLLAPGTSPATPVRTWMERVSKNDEDKFQLVLRRFKQIVRGLQYDFARVKMDAVIEIAFEDMVEGHTHSPLVDAWCNRGRAAGGKV</sequence>
<dbReference type="OrthoDB" id="5088000at2759"/>
<comment type="caution">
    <text evidence="2">The sequence shown here is derived from an EMBL/GenBank/DDBJ whole genome shotgun (WGS) entry which is preliminary data.</text>
</comment>
<feature type="region of interest" description="Disordered" evidence="1">
    <location>
        <begin position="222"/>
        <end position="241"/>
    </location>
</feature>
<dbReference type="AlphaFoldDB" id="A0A0N0V6S9"/>
<protein>
    <submittedName>
        <fullName evidence="2">Uncharacterized protein</fullName>
    </submittedName>
</protein>
<feature type="compositionally biased region" description="Polar residues" evidence="1">
    <location>
        <begin position="279"/>
        <end position="288"/>
    </location>
</feature>
<name>A0A0N0V6S9_FUSLA</name>
<dbReference type="Proteomes" id="UP000037904">
    <property type="component" value="Unassembled WGS sequence"/>
</dbReference>
<feature type="compositionally biased region" description="Polar residues" evidence="1">
    <location>
        <begin position="305"/>
        <end position="318"/>
    </location>
</feature>
<dbReference type="EMBL" id="JXCE01000116">
    <property type="protein sequence ID" value="KPA40897.1"/>
    <property type="molecule type" value="Genomic_DNA"/>
</dbReference>
<evidence type="ECO:0000313" key="2">
    <source>
        <dbReference type="EMBL" id="KPA40897.1"/>
    </source>
</evidence>
<feature type="region of interest" description="Disordered" evidence="1">
    <location>
        <begin position="132"/>
        <end position="210"/>
    </location>
</feature>
<organism evidence="2 3">
    <name type="scientific">Fusarium langsethiae</name>
    <dbReference type="NCBI Taxonomy" id="179993"/>
    <lineage>
        <taxon>Eukaryota</taxon>
        <taxon>Fungi</taxon>
        <taxon>Dikarya</taxon>
        <taxon>Ascomycota</taxon>
        <taxon>Pezizomycotina</taxon>
        <taxon>Sordariomycetes</taxon>
        <taxon>Hypocreomycetidae</taxon>
        <taxon>Hypocreales</taxon>
        <taxon>Nectriaceae</taxon>
        <taxon>Fusarium</taxon>
    </lineage>
</organism>
<feature type="compositionally biased region" description="Polar residues" evidence="1">
    <location>
        <begin position="257"/>
        <end position="266"/>
    </location>
</feature>
<reference evidence="2 3" key="1">
    <citation type="submission" date="2015-04" db="EMBL/GenBank/DDBJ databases">
        <title>The draft genome sequence of Fusarium langsethiae, a T-2/HT-2 mycotoxin producer.</title>
        <authorList>
            <person name="Lysoe E."/>
            <person name="Divon H.H."/>
            <person name="Terzi V."/>
            <person name="Orru L."/>
            <person name="Lamontanara A."/>
            <person name="Kolseth A.-K."/>
            <person name="Frandsen R.J."/>
            <person name="Nielsen K."/>
            <person name="Thrane U."/>
        </authorList>
    </citation>
    <scope>NUCLEOTIDE SEQUENCE [LARGE SCALE GENOMIC DNA]</scope>
    <source>
        <strain evidence="2 3">Fl201059</strain>
    </source>
</reference>
<keyword evidence="3" id="KW-1185">Reference proteome</keyword>
<accession>A0A0N0V6S9</accession>
<gene>
    <name evidence="2" type="ORF">FLAG1_06245</name>
</gene>
<evidence type="ECO:0000256" key="1">
    <source>
        <dbReference type="SAM" id="MobiDB-lite"/>
    </source>
</evidence>
<proteinExistence type="predicted"/>
<evidence type="ECO:0000313" key="3">
    <source>
        <dbReference type="Proteomes" id="UP000037904"/>
    </source>
</evidence>